<protein>
    <submittedName>
        <fullName evidence="2">Uncharacterized protein</fullName>
    </submittedName>
</protein>
<name>A0A1B0B598_9MUSC</name>
<feature type="transmembrane region" description="Helical" evidence="1">
    <location>
        <begin position="91"/>
        <end position="110"/>
    </location>
</feature>
<sequence>MVHGGSGVSDDSDSHHFFSIVRRKKKPLEPLPSDQESGARDIPITNGTSVWSKQDKIPILENFIGNSGVKQIPANHSSVNEVFIFLPKHQLVILTITQLSLVCLFILFILNIKVFVKLIYFVCYWLTKANFSYGPPNFGELVRFCLEAFKYATNLVQTYYRTCSLSTIHQDDCQRICDYISNSSKTSINKNSTSLPYVLNSLHVYILKYVGIDKQNPLKMLNERLLHDTIRRRIALNSFNANENQAIQAFVRSSYFFNVYVINNYSLNKTTKNIIPFNAHHSKRSSNKNNKTIVQ</sequence>
<keyword evidence="1" id="KW-0472">Membrane</keyword>
<dbReference type="Proteomes" id="UP000092460">
    <property type="component" value="Unassembled WGS sequence"/>
</dbReference>
<proteinExistence type="predicted"/>
<organism evidence="2 3">
    <name type="scientific">Glossina palpalis gambiensis</name>
    <dbReference type="NCBI Taxonomy" id="67801"/>
    <lineage>
        <taxon>Eukaryota</taxon>
        <taxon>Metazoa</taxon>
        <taxon>Ecdysozoa</taxon>
        <taxon>Arthropoda</taxon>
        <taxon>Hexapoda</taxon>
        <taxon>Insecta</taxon>
        <taxon>Pterygota</taxon>
        <taxon>Neoptera</taxon>
        <taxon>Endopterygota</taxon>
        <taxon>Diptera</taxon>
        <taxon>Brachycera</taxon>
        <taxon>Muscomorpha</taxon>
        <taxon>Hippoboscoidea</taxon>
        <taxon>Glossinidae</taxon>
        <taxon>Glossina</taxon>
    </lineage>
</organism>
<keyword evidence="1" id="KW-1133">Transmembrane helix</keyword>
<evidence type="ECO:0000313" key="2">
    <source>
        <dbReference type="EnsemblMetazoa" id="GPPI019338-PA"/>
    </source>
</evidence>
<keyword evidence="3" id="KW-1185">Reference proteome</keyword>
<dbReference type="EnsemblMetazoa" id="GPPI019338-RA">
    <property type="protein sequence ID" value="GPPI019338-PA"/>
    <property type="gene ID" value="GPPI019338"/>
</dbReference>
<keyword evidence="1" id="KW-0812">Transmembrane</keyword>
<dbReference type="EMBL" id="JXJN01008651">
    <property type="status" value="NOT_ANNOTATED_CDS"/>
    <property type="molecule type" value="Genomic_DNA"/>
</dbReference>
<dbReference type="AlphaFoldDB" id="A0A1B0B598"/>
<evidence type="ECO:0000313" key="3">
    <source>
        <dbReference type="Proteomes" id="UP000092460"/>
    </source>
</evidence>
<accession>A0A1B0B598</accession>
<reference evidence="2" key="2">
    <citation type="submission" date="2020-05" db="UniProtKB">
        <authorList>
            <consortium name="EnsemblMetazoa"/>
        </authorList>
    </citation>
    <scope>IDENTIFICATION</scope>
    <source>
        <strain evidence="2">IAEA</strain>
    </source>
</reference>
<dbReference type="VEuPathDB" id="VectorBase:GPPI019338"/>
<reference evidence="3" key="1">
    <citation type="submission" date="2015-01" db="EMBL/GenBank/DDBJ databases">
        <authorList>
            <person name="Aksoy S."/>
            <person name="Warren W."/>
            <person name="Wilson R.K."/>
        </authorList>
    </citation>
    <scope>NUCLEOTIDE SEQUENCE [LARGE SCALE GENOMIC DNA]</scope>
    <source>
        <strain evidence="3">IAEA</strain>
    </source>
</reference>
<evidence type="ECO:0000256" key="1">
    <source>
        <dbReference type="SAM" id="Phobius"/>
    </source>
</evidence>